<dbReference type="InterPro" id="IPR050352">
    <property type="entry name" value="ABCG_transporters"/>
</dbReference>
<keyword evidence="5 7" id="KW-0472">Membrane</keyword>
<evidence type="ECO:0000256" key="7">
    <source>
        <dbReference type="SAM" id="Phobius"/>
    </source>
</evidence>
<dbReference type="OrthoDB" id="551654at2759"/>
<dbReference type="GO" id="GO:0140359">
    <property type="term" value="F:ABC-type transporter activity"/>
    <property type="evidence" value="ECO:0007669"/>
    <property type="project" value="InterPro"/>
</dbReference>
<evidence type="ECO:0000256" key="1">
    <source>
        <dbReference type="ARBA" id="ARBA00004141"/>
    </source>
</evidence>
<reference evidence="9 10" key="1">
    <citation type="journal article" date="2010" name="Science">
        <title>Genomic analysis of organismal complexity in the multicellular green alga Volvox carteri.</title>
        <authorList>
            <person name="Prochnik S.E."/>
            <person name="Umen J."/>
            <person name="Nedelcu A.M."/>
            <person name="Hallmann A."/>
            <person name="Miller S.M."/>
            <person name="Nishii I."/>
            <person name="Ferris P."/>
            <person name="Kuo A."/>
            <person name="Mitros T."/>
            <person name="Fritz-Laylin L.K."/>
            <person name="Hellsten U."/>
            <person name="Chapman J."/>
            <person name="Simakov O."/>
            <person name="Rensing S.A."/>
            <person name="Terry A."/>
            <person name="Pangilinan J."/>
            <person name="Kapitonov V."/>
            <person name="Jurka J."/>
            <person name="Salamov A."/>
            <person name="Shapiro H."/>
            <person name="Schmutz J."/>
            <person name="Grimwood J."/>
            <person name="Lindquist E."/>
            <person name="Lucas S."/>
            <person name="Grigoriev I.V."/>
            <person name="Schmitt R."/>
            <person name="Kirk D."/>
            <person name="Rokhsar D.S."/>
        </authorList>
    </citation>
    <scope>NUCLEOTIDE SEQUENCE [LARGE SCALE GENOMIC DNA]</scope>
    <source>
        <strain evidence="10">f. Nagariensis / Eve</strain>
    </source>
</reference>
<dbReference type="InParanoid" id="D8U3C2"/>
<evidence type="ECO:0000256" key="5">
    <source>
        <dbReference type="ARBA" id="ARBA00023136"/>
    </source>
</evidence>
<evidence type="ECO:0000256" key="6">
    <source>
        <dbReference type="SAM" id="MobiDB-lite"/>
    </source>
</evidence>
<evidence type="ECO:0000256" key="4">
    <source>
        <dbReference type="ARBA" id="ARBA00022989"/>
    </source>
</evidence>
<feature type="compositionally biased region" description="Polar residues" evidence="6">
    <location>
        <begin position="89"/>
        <end position="102"/>
    </location>
</feature>
<comment type="subcellular location">
    <subcellularLocation>
        <location evidence="1">Membrane</location>
        <topology evidence="1">Multi-pass membrane protein</topology>
    </subcellularLocation>
</comment>
<dbReference type="Proteomes" id="UP000001058">
    <property type="component" value="Unassembled WGS sequence"/>
</dbReference>
<sequence length="597" mass="61733">MQSTRGFIPAGPSPESAAELKGTTDAVHGTSGNGNDSGTGSHASPVVCSVRAASSIVSGDSANDNGTVTVVHPRPPPKRRPDGGDSASEDQNGVSHRLSTGADSIGAGTVAAKIEFGDASPGSGAGVAAAPASGGLAWGNGVAAGCGDTRNGHGDGCQSRDSSAQAANNKRCDLGKKDLATLQTTSYSNTGWLSHLWIFLKRATVQATRAFWPVTVLEVVLLLGAAAAVGASQGNKWGPTAVPGNIVMAMMCLAVLAVVQHLRAFIANRLVLRRERGAGLSPTAYFTARCMVDLPWILAAPAIFTLPYYILTVPHASFVSYYAISVGVWWWASGFSYLLSDSPFVPAAAAPTAAVLTTLIAGGLLNGFGTPSLSVARGTPAGALLGLSYNRWALEGLTVSELDHYMATHRNVIAAMYREKGICGMDRDFRGDLLQPDGDMSGDTALTLMRLTTNFTRGYCHRVFKDALVALLCLGLGLRLLAMLTHKYDTVILQSRDTVVYWWRTLAGHGGAGAGMAAEGDDARAGAAASGTSSASGAFATAGSEAEKGEVYILMDTGSSGSAEPSVCPSIGIPAVAWTSGTQSETLFCPPQYRDLK</sequence>
<organism evidence="10">
    <name type="scientific">Volvox carteri f. nagariensis</name>
    <dbReference type="NCBI Taxonomy" id="3068"/>
    <lineage>
        <taxon>Eukaryota</taxon>
        <taxon>Viridiplantae</taxon>
        <taxon>Chlorophyta</taxon>
        <taxon>core chlorophytes</taxon>
        <taxon>Chlorophyceae</taxon>
        <taxon>CS clade</taxon>
        <taxon>Chlamydomonadales</taxon>
        <taxon>Volvocaceae</taxon>
        <taxon>Volvox</taxon>
    </lineage>
</organism>
<feature type="transmembrane region" description="Helical" evidence="7">
    <location>
        <begin position="210"/>
        <end position="231"/>
    </location>
</feature>
<evidence type="ECO:0000313" key="10">
    <source>
        <dbReference type="Proteomes" id="UP000001058"/>
    </source>
</evidence>
<evidence type="ECO:0000259" key="8">
    <source>
        <dbReference type="Pfam" id="PF19055"/>
    </source>
</evidence>
<feature type="region of interest" description="Disordered" evidence="6">
    <location>
        <begin position="1"/>
        <end position="102"/>
    </location>
</feature>
<keyword evidence="3 7" id="KW-0812">Transmembrane</keyword>
<dbReference type="AlphaFoldDB" id="D8U3C2"/>
<feature type="domain" description="ABC transporter family G" evidence="8">
    <location>
        <begin position="183"/>
        <end position="406"/>
    </location>
</feature>
<proteinExistence type="predicted"/>
<feature type="transmembrane region" description="Helical" evidence="7">
    <location>
        <begin position="344"/>
        <end position="368"/>
    </location>
</feature>
<dbReference type="RefSeq" id="XP_002953201.1">
    <property type="nucleotide sequence ID" value="XM_002953155.1"/>
</dbReference>
<gene>
    <name evidence="9" type="ORF">VOLCADRAFT_93890</name>
</gene>
<dbReference type="GeneID" id="9622136"/>
<dbReference type="PANTHER" id="PTHR48041">
    <property type="entry name" value="ABC TRANSPORTER G FAMILY MEMBER 28"/>
    <property type="match status" value="1"/>
</dbReference>
<dbReference type="KEGG" id="vcn:VOLCADRAFT_93890"/>
<evidence type="ECO:0000313" key="9">
    <source>
        <dbReference type="EMBL" id="EFJ45800.1"/>
    </source>
</evidence>
<keyword evidence="2" id="KW-0813">Transport</keyword>
<accession>D8U3C2</accession>
<dbReference type="EMBL" id="GL378355">
    <property type="protein sequence ID" value="EFJ45800.1"/>
    <property type="molecule type" value="Genomic_DNA"/>
</dbReference>
<feature type="transmembrane region" description="Helical" evidence="7">
    <location>
        <begin position="246"/>
        <end position="266"/>
    </location>
</feature>
<keyword evidence="10" id="KW-1185">Reference proteome</keyword>
<dbReference type="Pfam" id="PF19055">
    <property type="entry name" value="ABC2_membrane_7"/>
    <property type="match status" value="1"/>
</dbReference>
<dbReference type="PANTHER" id="PTHR48041:SF91">
    <property type="entry name" value="ABC TRANSPORTER G FAMILY MEMBER 28"/>
    <property type="match status" value="1"/>
</dbReference>
<evidence type="ECO:0000256" key="3">
    <source>
        <dbReference type="ARBA" id="ARBA00022692"/>
    </source>
</evidence>
<protein>
    <recommendedName>
        <fullName evidence="8">ABC transporter family G domain-containing protein</fullName>
    </recommendedName>
</protein>
<name>D8U3C2_VOLCA</name>
<keyword evidence="4 7" id="KW-1133">Transmembrane helix</keyword>
<feature type="transmembrane region" description="Helical" evidence="7">
    <location>
        <begin position="308"/>
        <end position="332"/>
    </location>
</feature>
<dbReference type="GO" id="GO:0016020">
    <property type="term" value="C:membrane"/>
    <property type="evidence" value="ECO:0007669"/>
    <property type="project" value="UniProtKB-SubCell"/>
</dbReference>
<evidence type="ECO:0000256" key="2">
    <source>
        <dbReference type="ARBA" id="ARBA00022448"/>
    </source>
</evidence>
<feature type="compositionally biased region" description="Polar residues" evidence="6">
    <location>
        <begin position="55"/>
        <end position="68"/>
    </location>
</feature>
<dbReference type="InterPro" id="IPR043926">
    <property type="entry name" value="ABCG_dom"/>
</dbReference>